<comment type="caution">
    <text evidence="1">The sequence shown here is derived from an EMBL/GenBank/DDBJ whole genome shotgun (WGS) entry which is preliminary data.</text>
</comment>
<protein>
    <submittedName>
        <fullName evidence="1">Uncharacterized protein</fullName>
    </submittedName>
</protein>
<gene>
    <name evidence="1" type="ORF">ILUMI_12385</name>
</gene>
<dbReference type="EMBL" id="VTPC01007660">
    <property type="protein sequence ID" value="KAF2893789.1"/>
    <property type="molecule type" value="Genomic_DNA"/>
</dbReference>
<proteinExistence type="predicted"/>
<name>A0A8K0GBU9_IGNLU</name>
<keyword evidence="2" id="KW-1185">Reference proteome</keyword>
<dbReference type="OrthoDB" id="6779180at2759"/>
<dbReference type="Proteomes" id="UP000801492">
    <property type="component" value="Unassembled WGS sequence"/>
</dbReference>
<organism evidence="1 2">
    <name type="scientific">Ignelater luminosus</name>
    <name type="common">Cucubano</name>
    <name type="synonym">Pyrophorus luminosus</name>
    <dbReference type="NCBI Taxonomy" id="2038154"/>
    <lineage>
        <taxon>Eukaryota</taxon>
        <taxon>Metazoa</taxon>
        <taxon>Ecdysozoa</taxon>
        <taxon>Arthropoda</taxon>
        <taxon>Hexapoda</taxon>
        <taxon>Insecta</taxon>
        <taxon>Pterygota</taxon>
        <taxon>Neoptera</taxon>
        <taxon>Endopterygota</taxon>
        <taxon>Coleoptera</taxon>
        <taxon>Polyphaga</taxon>
        <taxon>Elateriformia</taxon>
        <taxon>Elateroidea</taxon>
        <taxon>Elateridae</taxon>
        <taxon>Agrypninae</taxon>
        <taxon>Pyrophorini</taxon>
        <taxon>Ignelater</taxon>
    </lineage>
</organism>
<sequence>MSNNFKTLIEARTYCFSKEIEANILAVPPEVEEQIDDERLDKDVIKMLLVRNIPDLVEVQPYENSTDTLLLEDEEECDIQLKKSEELSSEYSQRFPTRRVPNRHIFTAVEKRLRETSGFAPVTADYGRKHMLRTPVVDEEKFRTGCRTFDIKH</sequence>
<evidence type="ECO:0000313" key="2">
    <source>
        <dbReference type="Proteomes" id="UP000801492"/>
    </source>
</evidence>
<dbReference type="AlphaFoldDB" id="A0A8K0GBU9"/>
<reference evidence="1" key="1">
    <citation type="submission" date="2019-08" db="EMBL/GenBank/DDBJ databases">
        <title>The genome of the North American firefly Photinus pyralis.</title>
        <authorList>
            <consortium name="Photinus pyralis genome working group"/>
            <person name="Fallon T.R."/>
            <person name="Sander Lower S.E."/>
            <person name="Weng J.-K."/>
        </authorList>
    </citation>
    <scope>NUCLEOTIDE SEQUENCE</scope>
    <source>
        <strain evidence="1">TRF0915ILg1</strain>
        <tissue evidence="1">Whole body</tissue>
    </source>
</reference>
<evidence type="ECO:0000313" key="1">
    <source>
        <dbReference type="EMBL" id="KAF2893789.1"/>
    </source>
</evidence>
<accession>A0A8K0GBU9</accession>